<evidence type="ECO:0000313" key="2">
    <source>
        <dbReference type="Proteomes" id="UP000257039"/>
    </source>
</evidence>
<evidence type="ECO:0000313" key="1">
    <source>
        <dbReference type="EMBL" id="RDH46044.1"/>
    </source>
</evidence>
<dbReference type="Proteomes" id="UP000257039">
    <property type="component" value="Unassembled WGS sequence"/>
</dbReference>
<reference evidence="1 2" key="1">
    <citation type="submission" date="2017-04" db="EMBL/GenBank/DDBJ databases">
        <title>Draft genome sequence of Zooshikella ganghwensis VG4 isolated from Red Sea sediments.</title>
        <authorList>
            <person name="Rehman Z."/>
            <person name="Alam I."/>
            <person name="Kamau A."/>
            <person name="Bajic V."/>
            <person name="Leiknes T."/>
        </authorList>
    </citation>
    <scope>NUCLEOTIDE SEQUENCE [LARGE SCALE GENOMIC DNA]</scope>
    <source>
        <strain evidence="1 2">VG4</strain>
    </source>
</reference>
<accession>A0A4P9VUD2</accession>
<organism evidence="1 2">
    <name type="scientific">Zooshikella ganghwensis</name>
    <dbReference type="NCBI Taxonomy" id="202772"/>
    <lineage>
        <taxon>Bacteria</taxon>
        <taxon>Pseudomonadati</taxon>
        <taxon>Pseudomonadota</taxon>
        <taxon>Gammaproteobacteria</taxon>
        <taxon>Oceanospirillales</taxon>
        <taxon>Zooshikellaceae</taxon>
        <taxon>Zooshikella</taxon>
    </lineage>
</organism>
<proteinExistence type="predicted"/>
<keyword evidence="2" id="KW-1185">Reference proteome</keyword>
<sequence length="257" mass="30213">MKPAHHETQIHTFLNLSSTQIDRFTLCSQDQRKLPTGFLAIEPFIQQKTQKGILQFFFQIDNQRAFIYCSDEMGDFYYFHVPYLNHHLFLNKLQRFTHHWLSQRDADLKPGTSIQELQFWEIITINNDQSQITPIATKNFHSDFGNEFDIHVQVTLDHTKNTNIKITCENKEYDENHLGKVVFIKVAQAILNHRKMSLPYPAYIINLDLSPLQHTVFKGVFPSFIDHIQYKLLIEQQLNSALQKEAMQIPNDIELPE</sequence>
<dbReference type="RefSeq" id="WP_094788871.1">
    <property type="nucleotide sequence ID" value="NZ_NDXW01000001.1"/>
</dbReference>
<comment type="caution">
    <text evidence="1">The sequence shown here is derived from an EMBL/GenBank/DDBJ whole genome shotgun (WGS) entry which is preliminary data.</text>
</comment>
<name>A0A4P9VUD2_9GAMM</name>
<dbReference type="AlphaFoldDB" id="A0A4P9VUD2"/>
<gene>
    <name evidence="1" type="ORF">B9G39_22750</name>
</gene>
<dbReference type="EMBL" id="NDXW01000001">
    <property type="protein sequence ID" value="RDH46044.1"/>
    <property type="molecule type" value="Genomic_DNA"/>
</dbReference>
<protein>
    <submittedName>
        <fullName evidence="1">Uncharacterized protein</fullName>
    </submittedName>
</protein>